<dbReference type="InterPro" id="IPR036390">
    <property type="entry name" value="WH_DNA-bd_sf"/>
</dbReference>
<dbReference type="Proteomes" id="UP001382727">
    <property type="component" value="Chromosome"/>
</dbReference>
<dbReference type="InterPro" id="IPR005471">
    <property type="entry name" value="Tscrpt_reg_IclR_N"/>
</dbReference>
<name>A0ABZ2MGM1_9MICO</name>
<dbReference type="EMBL" id="CP144913">
    <property type="protein sequence ID" value="WXB76201.1"/>
    <property type="molecule type" value="Genomic_DNA"/>
</dbReference>
<gene>
    <name evidence="2" type="ORF">V1351_14845</name>
</gene>
<dbReference type="Pfam" id="PF09339">
    <property type="entry name" value="HTH_IclR"/>
    <property type="match status" value="1"/>
</dbReference>
<dbReference type="Gene3D" id="1.10.10.10">
    <property type="entry name" value="Winged helix-like DNA-binding domain superfamily/Winged helix DNA-binding domain"/>
    <property type="match status" value="1"/>
</dbReference>
<reference evidence="2 3" key="1">
    <citation type="submission" date="2024-02" db="EMBL/GenBank/DDBJ databases">
        <title>Janibacter sp. nov., isolated from gut of marine sandworm.</title>
        <authorList>
            <person name="Kim B."/>
            <person name="Jun M.O."/>
            <person name="Shin N.-R."/>
        </authorList>
    </citation>
    <scope>NUCLEOTIDE SEQUENCE [LARGE SCALE GENOMIC DNA]</scope>
    <source>
        <strain evidence="2 3">A1S7</strain>
    </source>
</reference>
<dbReference type="SUPFAM" id="SSF46785">
    <property type="entry name" value="Winged helix' DNA-binding domain"/>
    <property type="match status" value="1"/>
</dbReference>
<organism evidence="2 3">
    <name type="scientific">Janibacter alittae</name>
    <dbReference type="NCBI Taxonomy" id="3115209"/>
    <lineage>
        <taxon>Bacteria</taxon>
        <taxon>Bacillati</taxon>
        <taxon>Actinomycetota</taxon>
        <taxon>Actinomycetes</taxon>
        <taxon>Micrococcales</taxon>
        <taxon>Intrasporangiaceae</taxon>
        <taxon>Janibacter</taxon>
    </lineage>
</organism>
<proteinExistence type="predicted"/>
<keyword evidence="3" id="KW-1185">Reference proteome</keyword>
<evidence type="ECO:0000259" key="1">
    <source>
        <dbReference type="Pfam" id="PF09339"/>
    </source>
</evidence>
<dbReference type="InterPro" id="IPR036388">
    <property type="entry name" value="WH-like_DNA-bd_sf"/>
</dbReference>
<evidence type="ECO:0000313" key="3">
    <source>
        <dbReference type="Proteomes" id="UP001382727"/>
    </source>
</evidence>
<accession>A0ABZ2MGM1</accession>
<feature type="domain" description="HTH iclR-type" evidence="1">
    <location>
        <begin position="25"/>
        <end position="69"/>
    </location>
</feature>
<sequence length="219" mass="23043">MENKDLGPGPAPEADPSDLGAAVRQVLEALRASGRPMRVAEIAASVGSHENTVRSHLTQLLRRSLVTSDTAPAEGRGRPAVLYEAGPQPGVRVEEYRALAGAFAADLIAGGDGPQVRDRARRIGRAWGERLAAPGATLTEREHLDSTLADLGFGPVRDGATVRLTTCPLLDLAVENPDVICQVHLGLVDGTLDRGDDAEPAELIPFAEPGACLLTVPER</sequence>
<evidence type="ECO:0000313" key="2">
    <source>
        <dbReference type="EMBL" id="WXB76201.1"/>
    </source>
</evidence>
<dbReference type="RefSeq" id="WP_338748968.1">
    <property type="nucleotide sequence ID" value="NZ_CP144913.1"/>
</dbReference>
<protein>
    <submittedName>
        <fullName evidence="2">Helix-turn-helix domain-containing protein</fullName>
    </submittedName>
</protein>